<keyword evidence="6 11" id="KW-0812">Transmembrane</keyword>
<dbReference type="EMBL" id="CP018799">
    <property type="protein sequence ID" value="ATX80298.1"/>
    <property type="molecule type" value="Genomic_DNA"/>
</dbReference>
<dbReference type="GO" id="GO:0140359">
    <property type="term" value="F:ABC-type transporter activity"/>
    <property type="evidence" value="ECO:0007669"/>
    <property type="project" value="InterPro"/>
</dbReference>
<dbReference type="GO" id="GO:0015774">
    <property type="term" value="P:polysaccharide transport"/>
    <property type="evidence" value="ECO:0007669"/>
    <property type="project" value="UniProtKB-KW"/>
</dbReference>
<evidence type="ECO:0000256" key="8">
    <source>
        <dbReference type="ARBA" id="ARBA00022989"/>
    </source>
</evidence>
<feature type="transmembrane region" description="Helical" evidence="11">
    <location>
        <begin position="189"/>
        <end position="210"/>
    </location>
</feature>
<evidence type="ECO:0000256" key="9">
    <source>
        <dbReference type="ARBA" id="ARBA00023047"/>
    </source>
</evidence>
<evidence type="ECO:0000313" key="13">
    <source>
        <dbReference type="EMBL" id="ATX80298.1"/>
    </source>
</evidence>
<dbReference type="PRINTS" id="PR00164">
    <property type="entry name" value="ABC2TRNSPORT"/>
</dbReference>
<feature type="transmembrane region" description="Helical" evidence="11">
    <location>
        <begin position="51"/>
        <end position="73"/>
    </location>
</feature>
<dbReference type="InterPro" id="IPR047817">
    <property type="entry name" value="ABC2_TM_bact-type"/>
</dbReference>
<gene>
    <name evidence="13" type="ORF">Ga0123461_1886</name>
</gene>
<feature type="transmembrane region" description="Helical" evidence="11">
    <location>
        <begin position="131"/>
        <end position="152"/>
    </location>
</feature>
<evidence type="ECO:0000256" key="1">
    <source>
        <dbReference type="ARBA" id="ARBA00004651"/>
    </source>
</evidence>
<keyword evidence="3 11" id="KW-0813">Transport</keyword>
<dbReference type="PANTHER" id="PTHR30413">
    <property type="entry name" value="INNER MEMBRANE TRANSPORT PERMEASE"/>
    <property type="match status" value="1"/>
</dbReference>
<keyword evidence="14" id="KW-1185">Reference proteome</keyword>
<sequence length="275" mass="31335">MPRVIYVAHDDVSTLSGIKKLFQATWSARLVGWNLLRDRTSKRYAGSFLGVVWSLLSPLLTLIAIALVFPLLMRMKMENYVVYLFSGLVVWRFVVSSLKAGGDSILSSKTLVQKVALPSILFPMVVTASEFVNFLLVFVALNVVALFFNFAISPHWGYFILAAMVTLVFCMGLAAVFSVVVVYLRDIKYVLDVITQAFFYLTPIIYPISLIPEQYRIFMEFNVFMHFVELFHQAIYYQGVVDWSLFVIPTSLAVLMFFAGAFVHVKWGRMLVYHV</sequence>
<organism evidence="13 14">
    <name type="scientific">Mariprofundus aestuarium</name>
    <dbReference type="NCBI Taxonomy" id="1921086"/>
    <lineage>
        <taxon>Bacteria</taxon>
        <taxon>Pseudomonadati</taxon>
        <taxon>Pseudomonadota</taxon>
        <taxon>Candidatius Mariprofundia</taxon>
        <taxon>Mariprofundales</taxon>
        <taxon>Mariprofundaceae</taxon>
        <taxon>Mariprofundus</taxon>
    </lineage>
</organism>
<dbReference type="KEGG" id="maes:Ga0123461_1886"/>
<feature type="transmembrane region" description="Helical" evidence="11">
    <location>
        <begin position="243"/>
        <end position="265"/>
    </location>
</feature>
<dbReference type="AlphaFoldDB" id="A0A2K8KZ73"/>
<reference evidence="13 14" key="1">
    <citation type="submission" date="2016-12" db="EMBL/GenBank/DDBJ databases">
        <title>Isolation and genomic insights into novel planktonic Zetaproteobacteria from stratified waters of the Chesapeake Bay.</title>
        <authorList>
            <person name="McAllister S.M."/>
            <person name="Kato S."/>
            <person name="Chan C.S."/>
            <person name="Chiu B.K."/>
            <person name="Field E.K."/>
        </authorList>
    </citation>
    <scope>NUCLEOTIDE SEQUENCE [LARGE SCALE GENOMIC DNA]</scope>
    <source>
        <strain evidence="13 14">CP-5</strain>
    </source>
</reference>
<evidence type="ECO:0000256" key="3">
    <source>
        <dbReference type="ARBA" id="ARBA00022448"/>
    </source>
</evidence>
<feature type="domain" description="ABC transmembrane type-2" evidence="12">
    <location>
        <begin position="49"/>
        <end position="267"/>
    </location>
</feature>
<evidence type="ECO:0000256" key="7">
    <source>
        <dbReference type="ARBA" id="ARBA00022903"/>
    </source>
</evidence>
<dbReference type="Pfam" id="PF01061">
    <property type="entry name" value="ABC2_membrane"/>
    <property type="match status" value="1"/>
</dbReference>
<dbReference type="PROSITE" id="PS51012">
    <property type="entry name" value="ABC_TM2"/>
    <property type="match status" value="1"/>
</dbReference>
<dbReference type="Proteomes" id="UP000231701">
    <property type="component" value="Chromosome"/>
</dbReference>
<dbReference type="GO" id="GO:0043190">
    <property type="term" value="C:ATP-binding cassette (ABC) transporter complex"/>
    <property type="evidence" value="ECO:0007669"/>
    <property type="project" value="InterPro"/>
</dbReference>
<dbReference type="PANTHER" id="PTHR30413:SF10">
    <property type="entry name" value="CAPSULE POLYSACCHARIDE EXPORT INNER-MEMBRANE PROTEIN CTRC"/>
    <property type="match status" value="1"/>
</dbReference>
<dbReference type="GO" id="GO:0015920">
    <property type="term" value="P:lipopolysaccharide transport"/>
    <property type="evidence" value="ECO:0007669"/>
    <property type="project" value="TreeGrafter"/>
</dbReference>
<keyword evidence="7" id="KW-0972">Capsule biogenesis/degradation</keyword>
<protein>
    <recommendedName>
        <fullName evidence="11">Transport permease protein</fullName>
    </recommendedName>
</protein>
<accession>A0A2K8KZ73</accession>
<evidence type="ECO:0000256" key="6">
    <source>
        <dbReference type="ARBA" id="ARBA00022692"/>
    </source>
</evidence>
<evidence type="ECO:0000256" key="10">
    <source>
        <dbReference type="ARBA" id="ARBA00023136"/>
    </source>
</evidence>
<comment type="subcellular location">
    <subcellularLocation>
        <location evidence="11">Cell inner membrane</location>
        <topology evidence="11">Multi-pass membrane protein</topology>
    </subcellularLocation>
    <subcellularLocation>
        <location evidence="1">Cell membrane</location>
        <topology evidence="1">Multi-pass membrane protein</topology>
    </subcellularLocation>
</comment>
<feature type="transmembrane region" description="Helical" evidence="11">
    <location>
        <begin position="80"/>
        <end position="98"/>
    </location>
</feature>
<dbReference type="InterPro" id="IPR000412">
    <property type="entry name" value="ABC_2_transport"/>
</dbReference>
<evidence type="ECO:0000256" key="2">
    <source>
        <dbReference type="ARBA" id="ARBA00007783"/>
    </source>
</evidence>
<dbReference type="RefSeq" id="WP_232710440.1">
    <property type="nucleotide sequence ID" value="NZ_CP018799.1"/>
</dbReference>
<evidence type="ECO:0000256" key="5">
    <source>
        <dbReference type="ARBA" id="ARBA00022597"/>
    </source>
</evidence>
<keyword evidence="8 11" id="KW-1133">Transmembrane helix</keyword>
<evidence type="ECO:0000259" key="12">
    <source>
        <dbReference type="PROSITE" id="PS51012"/>
    </source>
</evidence>
<proteinExistence type="inferred from homology"/>
<keyword evidence="10 11" id="KW-0472">Membrane</keyword>
<dbReference type="InterPro" id="IPR013525">
    <property type="entry name" value="ABC2_TM"/>
</dbReference>
<keyword evidence="9" id="KW-0625">Polysaccharide transport</keyword>
<feature type="transmembrane region" description="Helical" evidence="11">
    <location>
        <begin position="159"/>
        <end position="183"/>
    </location>
</feature>
<keyword evidence="5" id="KW-0762">Sugar transport</keyword>
<keyword evidence="4 11" id="KW-1003">Cell membrane</keyword>
<comment type="similarity">
    <text evidence="2 11">Belongs to the ABC-2 integral membrane protein family.</text>
</comment>
<name>A0A2K8KZ73_MARES</name>
<evidence type="ECO:0000256" key="11">
    <source>
        <dbReference type="RuleBase" id="RU361157"/>
    </source>
</evidence>
<evidence type="ECO:0000256" key="4">
    <source>
        <dbReference type="ARBA" id="ARBA00022475"/>
    </source>
</evidence>
<evidence type="ECO:0000313" key="14">
    <source>
        <dbReference type="Proteomes" id="UP000231701"/>
    </source>
</evidence>